<dbReference type="PANTHER" id="PTHR42648">
    <property type="entry name" value="TRANSPOSASE, PUTATIVE-RELATED"/>
    <property type="match status" value="1"/>
</dbReference>
<comment type="caution">
    <text evidence="2">The sequence shown here is derived from an EMBL/GenBank/DDBJ whole genome shotgun (WGS) entry which is preliminary data.</text>
</comment>
<organism evidence="2 3">
    <name type="scientific">Vitis vinifera</name>
    <name type="common">Grape</name>
    <dbReference type="NCBI Taxonomy" id="29760"/>
    <lineage>
        <taxon>Eukaryota</taxon>
        <taxon>Viridiplantae</taxon>
        <taxon>Streptophyta</taxon>
        <taxon>Embryophyta</taxon>
        <taxon>Tracheophyta</taxon>
        <taxon>Spermatophyta</taxon>
        <taxon>Magnoliopsida</taxon>
        <taxon>eudicotyledons</taxon>
        <taxon>Gunneridae</taxon>
        <taxon>Pentapetalae</taxon>
        <taxon>rosids</taxon>
        <taxon>Vitales</taxon>
        <taxon>Vitaceae</taxon>
        <taxon>Viteae</taxon>
        <taxon>Vitis</taxon>
    </lineage>
</organism>
<evidence type="ECO:0000313" key="2">
    <source>
        <dbReference type="EMBL" id="RVW32085.1"/>
    </source>
</evidence>
<dbReference type="PROSITE" id="PS50994">
    <property type="entry name" value="INTEGRASE"/>
    <property type="match status" value="1"/>
</dbReference>
<dbReference type="GO" id="GO:0015074">
    <property type="term" value="P:DNA integration"/>
    <property type="evidence" value="ECO:0007669"/>
    <property type="project" value="InterPro"/>
</dbReference>
<evidence type="ECO:0000313" key="3">
    <source>
        <dbReference type="Proteomes" id="UP000288805"/>
    </source>
</evidence>
<reference evidence="2 3" key="1">
    <citation type="journal article" date="2018" name="PLoS Genet.">
        <title>Population sequencing reveals clonal diversity and ancestral inbreeding in the grapevine cultivar Chardonnay.</title>
        <authorList>
            <person name="Roach M.J."/>
            <person name="Johnson D.L."/>
            <person name="Bohlmann J."/>
            <person name="van Vuuren H.J."/>
            <person name="Jones S.J."/>
            <person name="Pretorius I.S."/>
            <person name="Schmidt S.A."/>
            <person name="Borneman A.R."/>
        </authorList>
    </citation>
    <scope>NUCLEOTIDE SEQUENCE [LARGE SCALE GENOMIC DNA]</scope>
    <source>
        <strain evidence="3">cv. Chardonnay</strain>
        <tissue evidence="2">Leaf</tissue>
    </source>
</reference>
<dbReference type="GO" id="GO:0003676">
    <property type="term" value="F:nucleic acid binding"/>
    <property type="evidence" value="ECO:0007669"/>
    <property type="project" value="InterPro"/>
</dbReference>
<proteinExistence type="predicted"/>
<name>A0A438D9F1_VITVI</name>
<gene>
    <name evidence="2" type="primary">POLX_434</name>
    <name evidence="2" type="ORF">CK203_102411</name>
</gene>
<dbReference type="PANTHER" id="PTHR42648:SF28">
    <property type="entry name" value="TRANSPOSON-ENCODED PROTEIN WITH RIBONUCLEASE H-LIKE AND RETROVIRUS ZINC FINGER-LIKE DOMAINS"/>
    <property type="match status" value="1"/>
</dbReference>
<dbReference type="Proteomes" id="UP000288805">
    <property type="component" value="Unassembled WGS sequence"/>
</dbReference>
<dbReference type="InterPro" id="IPR039537">
    <property type="entry name" value="Retrotran_Ty1/copia-like"/>
</dbReference>
<dbReference type="AlphaFoldDB" id="A0A438D9F1"/>
<dbReference type="EMBL" id="QGNW01001727">
    <property type="protein sequence ID" value="RVW32085.1"/>
    <property type="molecule type" value="Genomic_DNA"/>
</dbReference>
<dbReference type="SUPFAM" id="SSF53098">
    <property type="entry name" value="Ribonuclease H-like"/>
    <property type="match status" value="1"/>
</dbReference>
<dbReference type="Gene3D" id="3.30.420.10">
    <property type="entry name" value="Ribonuclease H-like superfamily/Ribonuclease H"/>
    <property type="match status" value="1"/>
</dbReference>
<sequence length="456" mass="51334">MDCIKGKQTNKSKKGAKRSIDILEIIHSDICCPDMDAHGPKYFISFIDDYSRYMYIYLLHNKNETLGAFKVFKAEVEKQCGKQIKIVRTDRGGEHYGRYTEDGQAPGPFAKFLQEHGIVAQYTMPSGSDRFQDIVSKKDHIDAQPSTSSDSLIVIQNAPQVQMEIVEQPVEQRDPQENVDSILRRSTKVRKLADSSLAVAVAMAPSDSRCFPLMGSNTKSLSLMHLAMVHASHEHLPFKMIFNLGLPFKSSQEITNGCLLGVQKLTKCWQFQKILPSSHLPKARKGRNSIALYKKAAKFSQQKADFATLWSDLLEMAVTPSFQLRIVHRLKHWILDFLSFEMDFGLCSGSLLRWHSLINWSSQLVAMGFDGLRSNFSWLCKSPSISQVNFAICRPFLSLELKSDFAGVSQLQNEENCAAKWHSCAKSGFAAAKHPSKWCLGCEILAQLCALIFKQP</sequence>
<dbReference type="Pfam" id="PF00665">
    <property type="entry name" value="rve"/>
    <property type="match status" value="1"/>
</dbReference>
<evidence type="ECO:0000259" key="1">
    <source>
        <dbReference type="PROSITE" id="PS50994"/>
    </source>
</evidence>
<dbReference type="InterPro" id="IPR001584">
    <property type="entry name" value="Integrase_cat-core"/>
</dbReference>
<dbReference type="InterPro" id="IPR012337">
    <property type="entry name" value="RNaseH-like_sf"/>
</dbReference>
<accession>A0A438D9F1</accession>
<feature type="domain" description="Integrase catalytic" evidence="1">
    <location>
        <begin position="10"/>
        <end position="125"/>
    </location>
</feature>
<protein>
    <submittedName>
        <fullName evidence="2">Retrovirus-related Pol polyprotein from transposon TNT 1-94</fullName>
    </submittedName>
</protein>
<dbReference type="InterPro" id="IPR036397">
    <property type="entry name" value="RNaseH_sf"/>
</dbReference>